<comment type="caution">
    <text evidence="4">The sequence shown here is derived from an EMBL/GenBank/DDBJ whole genome shotgun (WGS) entry which is preliminary data.</text>
</comment>
<dbReference type="Gene3D" id="3.40.50.2300">
    <property type="match status" value="1"/>
</dbReference>
<dbReference type="EMBL" id="JBIGHY010000007">
    <property type="protein sequence ID" value="MFG6415894.1"/>
    <property type="molecule type" value="Genomic_DNA"/>
</dbReference>
<dbReference type="SUPFAM" id="SSF52172">
    <property type="entry name" value="CheY-like"/>
    <property type="match status" value="1"/>
</dbReference>
<gene>
    <name evidence="4" type="ORF">ACG02S_18530</name>
</gene>
<sequence length="133" mass="14348">MSRPLRVLLVEDNEVNAYLARYVLEADGFDVEWVVNGQLALEAAAARRPDIILMDLRMPVLDGFEATRRLKADPALCDVPVLAVSAQALPEEQARALAAGCVGHLGKPIDVRRLAAQVKAWLAPRPEAAGPGD</sequence>
<accession>A0ABW7ERD8</accession>
<dbReference type="Pfam" id="PF00072">
    <property type="entry name" value="Response_reg"/>
    <property type="match status" value="1"/>
</dbReference>
<dbReference type="Proteomes" id="UP001606300">
    <property type="component" value="Unassembled WGS sequence"/>
</dbReference>
<evidence type="ECO:0000259" key="3">
    <source>
        <dbReference type="PROSITE" id="PS50110"/>
    </source>
</evidence>
<feature type="domain" description="Response regulatory" evidence="3">
    <location>
        <begin position="6"/>
        <end position="122"/>
    </location>
</feature>
<keyword evidence="5" id="KW-1185">Reference proteome</keyword>
<dbReference type="InterPro" id="IPR011006">
    <property type="entry name" value="CheY-like_superfamily"/>
</dbReference>
<feature type="modified residue" description="4-aspartylphosphate" evidence="2">
    <location>
        <position position="55"/>
    </location>
</feature>
<evidence type="ECO:0000313" key="5">
    <source>
        <dbReference type="Proteomes" id="UP001606300"/>
    </source>
</evidence>
<reference evidence="4 5" key="1">
    <citation type="submission" date="2024-09" db="EMBL/GenBank/DDBJ databases">
        <title>Novel species of the genus Pelomonas and Roseateles isolated from streams.</title>
        <authorList>
            <person name="Lu H."/>
        </authorList>
    </citation>
    <scope>NUCLEOTIDE SEQUENCE [LARGE SCALE GENOMIC DNA]</scope>
    <source>
        <strain evidence="4 5">DC23W</strain>
    </source>
</reference>
<evidence type="ECO:0000256" key="1">
    <source>
        <dbReference type="ARBA" id="ARBA00022553"/>
    </source>
</evidence>
<proteinExistence type="predicted"/>
<dbReference type="PROSITE" id="PS50110">
    <property type="entry name" value="RESPONSE_REGULATORY"/>
    <property type="match status" value="1"/>
</dbReference>
<evidence type="ECO:0000256" key="2">
    <source>
        <dbReference type="PROSITE-ProRule" id="PRU00169"/>
    </source>
</evidence>
<dbReference type="RefSeq" id="WP_394471963.1">
    <property type="nucleotide sequence ID" value="NZ_JBIGHY010000007.1"/>
</dbReference>
<name>A0ABW7ERD8_9BURK</name>
<protein>
    <submittedName>
        <fullName evidence="4">Response regulator</fullName>
    </submittedName>
</protein>
<dbReference type="PANTHER" id="PTHR45339">
    <property type="entry name" value="HYBRID SIGNAL TRANSDUCTION HISTIDINE KINASE J"/>
    <property type="match status" value="1"/>
</dbReference>
<dbReference type="SMART" id="SM00448">
    <property type="entry name" value="REC"/>
    <property type="match status" value="1"/>
</dbReference>
<keyword evidence="1 2" id="KW-0597">Phosphoprotein</keyword>
<evidence type="ECO:0000313" key="4">
    <source>
        <dbReference type="EMBL" id="MFG6415894.1"/>
    </source>
</evidence>
<dbReference type="InterPro" id="IPR001789">
    <property type="entry name" value="Sig_transdc_resp-reg_receiver"/>
</dbReference>
<organism evidence="4 5">
    <name type="scientific">Pelomonas dachongensis</name>
    <dbReference type="NCBI Taxonomy" id="3299029"/>
    <lineage>
        <taxon>Bacteria</taxon>
        <taxon>Pseudomonadati</taxon>
        <taxon>Pseudomonadota</taxon>
        <taxon>Betaproteobacteria</taxon>
        <taxon>Burkholderiales</taxon>
        <taxon>Sphaerotilaceae</taxon>
        <taxon>Roseateles</taxon>
    </lineage>
</organism>
<dbReference type="PANTHER" id="PTHR45339:SF3">
    <property type="entry name" value="HISTIDINE KINASE"/>
    <property type="match status" value="1"/>
</dbReference>